<keyword evidence="2" id="KW-0378">Hydrolase</keyword>
<gene>
    <name evidence="2" type="ORF">E5355_17825</name>
</gene>
<dbReference type="CDD" id="cd10032">
    <property type="entry name" value="UDG-F6_HDG"/>
    <property type="match status" value="1"/>
</dbReference>
<dbReference type="EC" id="3.2.2.15" evidence="2"/>
<dbReference type="Proteomes" id="UP000310532">
    <property type="component" value="Unassembled WGS sequence"/>
</dbReference>
<dbReference type="InterPro" id="IPR036895">
    <property type="entry name" value="Uracil-DNA_glycosylase-like_sf"/>
</dbReference>
<comment type="caution">
    <text evidence="2">The sequence shown here is derived from an EMBL/GenBank/DDBJ whole genome shotgun (WGS) entry which is preliminary data.</text>
</comment>
<evidence type="ECO:0000259" key="1">
    <source>
        <dbReference type="Pfam" id="PF03167"/>
    </source>
</evidence>
<accession>A0A4S2ADS6</accession>
<dbReference type="GO" id="GO:0033958">
    <property type="term" value="F:DNA-deoxyinosine glycosylase activity"/>
    <property type="evidence" value="ECO:0007669"/>
    <property type="project" value="UniProtKB-EC"/>
</dbReference>
<evidence type="ECO:0000313" key="3">
    <source>
        <dbReference type="Proteomes" id="UP000310532"/>
    </source>
</evidence>
<dbReference type="AlphaFoldDB" id="A0A4S2ADS6"/>
<reference evidence="2 3" key="1">
    <citation type="submission" date="2019-04" db="EMBL/GenBank/DDBJ databases">
        <title>Microbes associate with the intestines of laboratory mice.</title>
        <authorList>
            <person name="Navarre W."/>
            <person name="Wong E."/>
            <person name="Huang K."/>
            <person name="Tropini C."/>
            <person name="Ng K."/>
            <person name="Yu B."/>
        </authorList>
    </citation>
    <scope>NUCLEOTIDE SEQUENCE [LARGE SCALE GENOMIC DNA]</scope>
    <source>
        <strain evidence="2 3">NM69_E16B</strain>
    </source>
</reference>
<dbReference type="SUPFAM" id="SSF52141">
    <property type="entry name" value="Uracil-DNA glycosylase-like"/>
    <property type="match status" value="1"/>
</dbReference>
<dbReference type="InterPro" id="IPR005122">
    <property type="entry name" value="Uracil-DNA_glycosylase-like"/>
</dbReference>
<dbReference type="RefSeq" id="WP_136011399.1">
    <property type="nucleotide sequence ID" value="NZ_SRYZ01000070.1"/>
</dbReference>
<feature type="domain" description="Uracil-DNA glycosylase-like" evidence="1">
    <location>
        <begin position="111"/>
        <end position="257"/>
    </location>
</feature>
<dbReference type="Gene3D" id="3.40.470.10">
    <property type="entry name" value="Uracil-DNA glycosylase-like domain"/>
    <property type="match status" value="1"/>
</dbReference>
<evidence type="ECO:0000313" key="2">
    <source>
        <dbReference type="EMBL" id="TGX99058.1"/>
    </source>
</evidence>
<organism evidence="2 3">
    <name type="scientific">Bacteroides muris</name>
    <name type="common">ex Afrizal et al. 2022</name>
    <dbReference type="NCBI Taxonomy" id="2516960"/>
    <lineage>
        <taxon>Bacteria</taxon>
        <taxon>Pseudomonadati</taxon>
        <taxon>Bacteroidota</taxon>
        <taxon>Bacteroidia</taxon>
        <taxon>Bacteroidales</taxon>
        <taxon>Bacteroidaceae</taxon>
        <taxon>Bacteroides</taxon>
    </lineage>
</organism>
<keyword evidence="3" id="KW-1185">Reference proteome</keyword>
<dbReference type="Pfam" id="PF03167">
    <property type="entry name" value="UDG"/>
    <property type="match status" value="1"/>
</dbReference>
<protein>
    <submittedName>
        <fullName evidence="2">DNA-deoxyinosine glycosylase</fullName>
        <ecNumber evidence="2">3.2.2.15</ecNumber>
    </submittedName>
</protein>
<proteinExistence type="predicted"/>
<sequence length="263" mass="29541">MANINRIIYLIDEYLESNRLNHVGPSEVAAYLAKNGALPSDGGKTLRKHLRDGKIPNAEQPGGKKQSWYIRHSNCKKTSLSTPAHTSETEVIMTKVLTSSVVTEGLAPIADSESEFLILGTLPGKVSLETQCYYANQGNQFWKIMSSLFDESIPLAYEDRLRFLEKHHIALWDVLKSAERISSLDSDIKNLTINDILGFISKHPNIRVIGLNGDKASTYFRTYINIDELPKHIRVVSLPSSSSTNTHFTLDAKIDRWETILKQ</sequence>
<dbReference type="InterPro" id="IPR026353">
    <property type="entry name" value="Hypoxan-DNA_Glyclase"/>
</dbReference>
<dbReference type="EMBL" id="SRYZ01000070">
    <property type="protein sequence ID" value="TGX99058.1"/>
    <property type="molecule type" value="Genomic_DNA"/>
</dbReference>
<name>A0A4S2ADS6_9BACE</name>
<dbReference type="NCBIfam" id="TIGR04274">
    <property type="entry name" value="hypoxanDNAglyco"/>
    <property type="match status" value="1"/>
</dbReference>
<keyword evidence="2" id="KW-0326">Glycosidase</keyword>